<accession>A0A5K7X5P0</accession>
<evidence type="ECO:0008006" key="5">
    <source>
        <dbReference type="Google" id="ProtNLM"/>
    </source>
</evidence>
<proteinExistence type="predicted"/>
<evidence type="ECO:0000313" key="3">
    <source>
        <dbReference type="EMBL" id="BBO31818.1"/>
    </source>
</evidence>
<evidence type="ECO:0000256" key="2">
    <source>
        <dbReference type="SAM" id="SignalP"/>
    </source>
</evidence>
<feature type="compositionally biased region" description="Basic and acidic residues" evidence="1">
    <location>
        <begin position="227"/>
        <end position="236"/>
    </location>
</feature>
<evidence type="ECO:0000256" key="1">
    <source>
        <dbReference type="SAM" id="MobiDB-lite"/>
    </source>
</evidence>
<dbReference type="RefSeq" id="WP_152097894.1">
    <property type="nucleotide sequence ID" value="NZ_AP021861.1"/>
</dbReference>
<dbReference type="InterPro" id="IPR029475">
    <property type="entry name" value="DUF6807"/>
</dbReference>
<feature type="signal peptide" evidence="2">
    <location>
        <begin position="1"/>
        <end position="23"/>
    </location>
</feature>
<keyword evidence="4" id="KW-1185">Reference proteome</keyword>
<name>A0A5K7X5P0_9BACT</name>
<dbReference type="Pfam" id="PF14100">
    <property type="entry name" value="DUF6807"/>
    <property type="match status" value="1"/>
</dbReference>
<dbReference type="Proteomes" id="UP000326837">
    <property type="component" value="Chromosome"/>
</dbReference>
<gene>
    <name evidence="3" type="ORF">PLANPX_1430</name>
</gene>
<feature type="chain" id="PRO_5024987484" description="Methane oxygenase PmoA" evidence="2">
    <location>
        <begin position="24"/>
        <end position="329"/>
    </location>
</feature>
<evidence type="ECO:0000313" key="4">
    <source>
        <dbReference type="Proteomes" id="UP000326837"/>
    </source>
</evidence>
<sequence>MGLRVAGVWFFLLAASVAASCFGAEGFEWQTPEGDHVDLLFDGEPAFRYMMPTLDESSEEKRSETFKPYHHVFSPDGKTLLTKGPGGLFPHHRGLFYGFNKITYGNGKECDTWHCTGKTFQSHEEIVEEEADADGAKQIVKIDWHGKDGEVFANETREMDIERQKHNGVEGWQIDFSSHLESSDGQTVHLDGDPQHAGFQFRATQKVPDETAKETYYVRTDGVGKPGDYRNWDHNKPNSPGNSENENRPWNALSFVVDGQRYTVVYLDHPSNPKPSRYSERDYGRFGSYFVADVTKEKPLDVKYRVWIQPGEMTVQQCSALAQEFTAAK</sequence>
<keyword evidence="2" id="KW-0732">Signal</keyword>
<dbReference type="EMBL" id="AP021861">
    <property type="protein sequence ID" value="BBO31818.1"/>
    <property type="molecule type" value="Genomic_DNA"/>
</dbReference>
<organism evidence="3 4">
    <name type="scientific">Lacipirellula parvula</name>
    <dbReference type="NCBI Taxonomy" id="2650471"/>
    <lineage>
        <taxon>Bacteria</taxon>
        <taxon>Pseudomonadati</taxon>
        <taxon>Planctomycetota</taxon>
        <taxon>Planctomycetia</taxon>
        <taxon>Pirellulales</taxon>
        <taxon>Lacipirellulaceae</taxon>
        <taxon>Lacipirellula</taxon>
    </lineage>
</organism>
<reference evidence="4" key="1">
    <citation type="submission" date="2019-10" db="EMBL/GenBank/DDBJ databases">
        <title>Lacipirellula parvula gen. nov., sp. nov., representing a lineage of planctomycetes widespread in freshwater anoxic habitats, and description of the family Lacipirellulaceae.</title>
        <authorList>
            <person name="Dedysh S.N."/>
            <person name="Kulichevskaya I.S."/>
            <person name="Beletsky A.V."/>
            <person name="Rakitin A.L."/>
            <person name="Mardanov A.V."/>
            <person name="Ivanova A.A."/>
            <person name="Saltykova V.X."/>
            <person name="Rijpstra W.I.C."/>
            <person name="Sinninghe Damste J.S."/>
            <person name="Ravin N.V."/>
        </authorList>
    </citation>
    <scope>NUCLEOTIDE SEQUENCE [LARGE SCALE GENOMIC DNA]</scope>
    <source>
        <strain evidence="4">PX69</strain>
    </source>
</reference>
<dbReference type="KEGG" id="lpav:PLANPX_1430"/>
<dbReference type="PROSITE" id="PS51257">
    <property type="entry name" value="PROKAR_LIPOPROTEIN"/>
    <property type="match status" value="1"/>
</dbReference>
<protein>
    <recommendedName>
        <fullName evidence="5">Methane oxygenase PmoA</fullName>
    </recommendedName>
</protein>
<feature type="region of interest" description="Disordered" evidence="1">
    <location>
        <begin position="220"/>
        <end position="248"/>
    </location>
</feature>
<dbReference type="AlphaFoldDB" id="A0A5K7X5P0"/>